<dbReference type="EMBL" id="UINC01025490">
    <property type="protein sequence ID" value="SVB01153.1"/>
    <property type="molecule type" value="Genomic_DNA"/>
</dbReference>
<sequence length="37" mass="4405">MLKETNCSLNNINITSFRNILFFGRITFNFSSEFQAW</sequence>
<proteinExistence type="predicted"/>
<organism evidence="1">
    <name type="scientific">marine metagenome</name>
    <dbReference type="NCBI Taxonomy" id="408172"/>
    <lineage>
        <taxon>unclassified sequences</taxon>
        <taxon>metagenomes</taxon>
        <taxon>ecological metagenomes</taxon>
    </lineage>
</organism>
<protein>
    <submittedName>
        <fullName evidence="1">Uncharacterized protein</fullName>
    </submittedName>
</protein>
<name>A0A382AJG9_9ZZZZ</name>
<reference evidence="1" key="1">
    <citation type="submission" date="2018-05" db="EMBL/GenBank/DDBJ databases">
        <authorList>
            <person name="Lanie J.A."/>
            <person name="Ng W.-L."/>
            <person name="Kazmierczak K.M."/>
            <person name="Andrzejewski T.M."/>
            <person name="Davidsen T.M."/>
            <person name="Wayne K.J."/>
            <person name="Tettelin H."/>
            <person name="Glass J.I."/>
            <person name="Rusch D."/>
            <person name="Podicherti R."/>
            <person name="Tsui H.-C.T."/>
            <person name="Winkler M.E."/>
        </authorList>
    </citation>
    <scope>NUCLEOTIDE SEQUENCE</scope>
</reference>
<dbReference type="AlphaFoldDB" id="A0A382AJG9"/>
<gene>
    <name evidence="1" type="ORF">METZ01_LOCUS154007</name>
</gene>
<evidence type="ECO:0000313" key="1">
    <source>
        <dbReference type="EMBL" id="SVB01153.1"/>
    </source>
</evidence>
<accession>A0A382AJG9</accession>